<dbReference type="AlphaFoldDB" id="A0A6N4DWP7"/>
<proteinExistence type="predicted"/>
<comment type="caution">
    <text evidence="2">The sequence shown here is derived from an EMBL/GenBank/DDBJ whole genome shotgun (WGS) entry which is preliminary data.</text>
</comment>
<accession>A0A6N4DWP7</accession>
<dbReference type="InterPro" id="IPR021309">
    <property type="entry name" value="YgaP-like_TM"/>
</dbReference>
<protein>
    <submittedName>
        <fullName evidence="2">DUF2892 domain-containing protein</fullName>
    </submittedName>
</protein>
<evidence type="ECO:0000259" key="1">
    <source>
        <dbReference type="Pfam" id="PF11127"/>
    </source>
</evidence>
<dbReference type="EMBL" id="PQCO01000200">
    <property type="protein sequence ID" value="PUE01475.1"/>
    <property type="molecule type" value="Genomic_DNA"/>
</dbReference>
<name>A0A6N4DWP7_9GAMM</name>
<feature type="domain" description="Inner membrane protein YgaP-like transmembrane" evidence="1">
    <location>
        <begin position="1"/>
        <end position="60"/>
    </location>
</feature>
<dbReference type="Proteomes" id="UP000250928">
    <property type="component" value="Unassembled WGS sequence"/>
</dbReference>
<dbReference type="Pfam" id="PF11127">
    <property type="entry name" value="YgaP-like_TM"/>
    <property type="match status" value="1"/>
</dbReference>
<organism evidence="2 3">
    <name type="scientific">Candidatus Sedimenticola endophacoides</name>
    <dbReference type="NCBI Taxonomy" id="2548426"/>
    <lineage>
        <taxon>Bacteria</taxon>
        <taxon>Pseudomonadati</taxon>
        <taxon>Pseudomonadota</taxon>
        <taxon>Gammaproteobacteria</taxon>
        <taxon>Chromatiales</taxon>
        <taxon>Sedimenticolaceae</taxon>
        <taxon>Sedimenticola</taxon>
    </lineage>
</organism>
<gene>
    <name evidence="2" type="ORF">C3L24_07850</name>
</gene>
<sequence>MQTNIGTLDRLLRTLVGLGVVGWGVTTGSLWGMLGLVPLLTAAVGWCPAYLPLGINTCKHKPSA</sequence>
<reference evidence="2 3" key="1">
    <citation type="submission" date="2018-01" db="EMBL/GenBank/DDBJ databases">
        <title>Novel co-symbiosis in the lucinid bivalve Phacoides pectinatus.</title>
        <authorList>
            <person name="Lim S.J."/>
            <person name="Davis B.G."/>
            <person name="Gill D.E."/>
            <person name="Engel A.S."/>
            <person name="Anderson L.C."/>
            <person name="Campbell B.J."/>
        </authorList>
    </citation>
    <scope>NUCLEOTIDE SEQUENCE [LARGE SCALE GENOMIC DNA]</scope>
    <source>
        <strain evidence="2">N3_P5</strain>
    </source>
</reference>
<evidence type="ECO:0000313" key="3">
    <source>
        <dbReference type="Proteomes" id="UP000250928"/>
    </source>
</evidence>
<evidence type="ECO:0000313" key="2">
    <source>
        <dbReference type="EMBL" id="PUE01475.1"/>
    </source>
</evidence>